<dbReference type="Proteomes" id="UP000033220">
    <property type="component" value="Chromosome DSM 122"/>
</dbReference>
<feature type="domain" description="N-acetyltransferase" evidence="1">
    <location>
        <begin position="20"/>
        <end position="173"/>
    </location>
</feature>
<keyword evidence="2" id="KW-0808">Transferase</keyword>
<keyword evidence="3" id="KW-1185">Reference proteome</keyword>
<reference evidence="2 3" key="1">
    <citation type="submission" date="2012-02" db="EMBL/GenBank/DDBJ databases">
        <title>Shotgun genome sequence of Phaeospirillum photometricum DSM 122.</title>
        <authorList>
            <person name="Duquesne K."/>
            <person name="Sturgis J."/>
        </authorList>
    </citation>
    <scope>NUCLEOTIDE SEQUENCE [LARGE SCALE GENOMIC DNA]</scope>
    <source>
        <strain evidence="3">DSM122</strain>
    </source>
</reference>
<dbReference type="PATRIC" id="fig|1150469.3.peg.2469"/>
<dbReference type="CDD" id="cd04301">
    <property type="entry name" value="NAT_SF"/>
    <property type="match status" value="1"/>
</dbReference>
<organism evidence="2 3">
    <name type="scientific">Pararhodospirillum photometricum DSM 122</name>
    <dbReference type="NCBI Taxonomy" id="1150469"/>
    <lineage>
        <taxon>Bacteria</taxon>
        <taxon>Pseudomonadati</taxon>
        <taxon>Pseudomonadota</taxon>
        <taxon>Alphaproteobacteria</taxon>
        <taxon>Rhodospirillales</taxon>
        <taxon>Rhodospirillaceae</taxon>
        <taxon>Pararhodospirillum</taxon>
    </lineage>
</organism>
<proteinExistence type="predicted"/>
<dbReference type="STRING" id="1150469.RSPPHO_02196"/>
<dbReference type="AlphaFoldDB" id="H6SLF7"/>
<evidence type="ECO:0000313" key="2">
    <source>
        <dbReference type="EMBL" id="CCG08822.1"/>
    </source>
</evidence>
<protein>
    <submittedName>
        <fullName evidence="2">GCN5-related N-acetyltransferase</fullName>
    </submittedName>
</protein>
<dbReference type="InterPro" id="IPR000182">
    <property type="entry name" value="GNAT_dom"/>
</dbReference>
<dbReference type="HOGENOM" id="CLU_081840_0_2_5"/>
<dbReference type="InterPro" id="IPR016181">
    <property type="entry name" value="Acyl_CoA_acyltransferase"/>
</dbReference>
<dbReference type="Gene3D" id="3.40.630.30">
    <property type="match status" value="1"/>
</dbReference>
<name>H6SLF7_PARPM</name>
<gene>
    <name evidence="2" type="ORF">RSPPHO_02196</name>
</gene>
<sequence length="193" mass="20732">MARQEKGAPHCPFAGRTAMMTLQVETAADALVIEDLLDRAFGPDRWLKTSYRYRDEIAPLPSLCFTAVEDGRVLGTVRHWPIALAEGAAQGMTAVLLGPIAVEPSLKATGIGGRLMHLAIQEATRQGVDIIVLVGDPVYYQRFGFRLAAEFGITMPNESAPRVQALPLSPRAQALTHGGVVARAFPLAYPVAA</sequence>
<accession>H6SLF7</accession>
<dbReference type="GO" id="GO:0016747">
    <property type="term" value="F:acyltransferase activity, transferring groups other than amino-acyl groups"/>
    <property type="evidence" value="ECO:0007669"/>
    <property type="project" value="InterPro"/>
</dbReference>
<dbReference type="KEGG" id="rpm:RSPPHO_02196"/>
<evidence type="ECO:0000313" key="3">
    <source>
        <dbReference type="Proteomes" id="UP000033220"/>
    </source>
</evidence>
<evidence type="ECO:0000259" key="1">
    <source>
        <dbReference type="PROSITE" id="PS51186"/>
    </source>
</evidence>
<dbReference type="Pfam" id="PF00583">
    <property type="entry name" value="Acetyltransf_1"/>
    <property type="match status" value="1"/>
</dbReference>
<dbReference type="EMBL" id="HE663493">
    <property type="protein sequence ID" value="CCG08822.1"/>
    <property type="molecule type" value="Genomic_DNA"/>
</dbReference>
<dbReference type="SUPFAM" id="SSF55729">
    <property type="entry name" value="Acyl-CoA N-acyltransferases (Nat)"/>
    <property type="match status" value="1"/>
</dbReference>
<dbReference type="PROSITE" id="PS51186">
    <property type="entry name" value="GNAT"/>
    <property type="match status" value="1"/>
</dbReference>
<dbReference type="eggNOG" id="COG3153">
    <property type="taxonomic scope" value="Bacteria"/>
</dbReference>